<keyword evidence="5" id="KW-1185">Reference proteome</keyword>
<dbReference type="GO" id="GO:0007165">
    <property type="term" value="P:signal transduction"/>
    <property type="evidence" value="ECO:0007669"/>
    <property type="project" value="InterPro"/>
</dbReference>
<dbReference type="InterPro" id="IPR051025">
    <property type="entry name" value="RhoGAP"/>
</dbReference>
<dbReference type="GeneID" id="54295919"/>
<dbReference type="AlphaFoldDB" id="A0A6A6B4J8"/>
<protein>
    <recommendedName>
        <fullName evidence="3">Rho-GAP domain-containing protein</fullName>
    </recommendedName>
</protein>
<evidence type="ECO:0000256" key="1">
    <source>
        <dbReference type="ARBA" id="ARBA00022468"/>
    </source>
</evidence>
<dbReference type="SMART" id="SM00324">
    <property type="entry name" value="RhoGAP"/>
    <property type="match status" value="1"/>
</dbReference>
<evidence type="ECO:0000313" key="5">
    <source>
        <dbReference type="Proteomes" id="UP000799438"/>
    </source>
</evidence>
<dbReference type="EMBL" id="ML995498">
    <property type="protein sequence ID" value="KAF2138185.1"/>
    <property type="molecule type" value="Genomic_DNA"/>
</dbReference>
<reference evidence="4" key="1">
    <citation type="journal article" date="2020" name="Stud. Mycol.">
        <title>101 Dothideomycetes genomes: a test case for predicting lifestyles and emergence of pathogens.</title>
        <authorList>
            <person name="Haridas S."/>
            <person name="Albert R."/>
            <person name="Binder M."/>
            <person name="Bloem J."/>
            <person name="Labutti K."/>
            <person name="Salamov A."/>
            <person name="Andreopoulos B."/>
            <person name="Baker S."/>
            <person name="Barry K."/>
            <person name="Bills G."/>
            <person name="Bluhm B."/>
            <person name="Cannon C."/>
            <person name="Castanera R."/>
            <person name="Culley D."/>
            <person name="Daum C."/>
            <person name="Ezra D."/>
            <person name="Gonzalez J."/>
            <person name="Henrissat B."/>
            <person name="Kuo A."/>
            <person name="Liang C."/>
            <person name="Lipzen A."/>
            <person name="Lutzoni F."/>
            <person name="Magnuson J."/>
            <person name="Mondo S."/>
            <person name="Nolan M."/>
            <person name="Ohm R."/>
            <person name="Pangilinan J."/>
            <person name="Park H.-J."/>
            <person name="Ramirez L."/>
            <person name="Alfaro M."/>
            <person name="Sun H."/>
            <person name="Tritt A."/>
            <person name="Yoshinaga Y."/>
            <person name="Zwiers L.-H."/>
            <person name="Turgeon B."/>
            <person name="Goodwin S."/>
            <person name="Spatafora J."/>
            <person name="Crous P."/>
            <person name="Grigoriev I."/>
        </authorList>
    </citation>
    <scope>NUCLEOTIDE SEQUENCE</scope>
    <source>
        <strain evidence="4">CBS 121167</strain>
    </source>
</reference>
<feature type="compositionally biased region" description="Polar residues" evidence="2">
    <location>
        <begin position="82"/>
        <end position="114"/>
    </location>
</feature>
<dbReference type="PANTHER" id="PTHR15228:SF25">
    <property type="entry name" value="F-BAR DOMAIN-CONTAINING PROTEIN"/>
    <property type="match status" value="1"/>
</dbReference>
<organism evidence="4 5">
    <name type="scientific">Aplosporella prunicola CBS 121167</name>
    <dbReference type="NCBI Taxonomy" id="1176127"/>
    <lineage>
        <taxon>Eukaryota</taxon>
        <taxon>Fungi</taxon>
        <taxon>Dikarya</taxon>
        <taxon>Ascomycota</taxon>
        <taxon>Pezizomycotina</taxon>
        <taxon>Dothideomycetes</taxon>
        <taxon>Dothideomycetes incertae sedis</taxon>
        <taxon>Botryosphaeriales</taxon>
        <taxon>Aplosporellaceae</taxon>
        <taxon>Aplosporella</taxon>
    </lineage>
</organism>
<evidence type="ECO:0000259" key="3">
    <source>
        <dbReference type="PROSITE" id="PS50238"/>
    </source>
</evidence>
<dbReference type="InterPro" id="IPR008936">
    <property type="entry name" value="Rho_GTPase_activation_prot"/>
</dbReference>
<dbReference type="InterPro" id="IPR000198">
    <property type="entry name" value="RhoGAP_dom"/>
</dbReference>
<dbReference type="RefSeq" id="XP_033393898.1">
    <property type="nucleotide sequence ID" value="XM_033538423.1"/>
</dbReference>
<proteinExistence type="predicted"/>
<keyword evidence="1" id="KW-0343">GTPase activation</keyword>
<dbReference type="GO" id="GO:0005096">
    <property type="term" value="F:GTPase activator activity"/>
    <property type="evidence" value="ECO:0007669"/>
    <property type="project" value="UniProtKB-KW"/>
</dbReference>
<dbReference type="GO" id="GO:0005938">
    <property type="term" value="C:cell cortex"/>
    <property type="evidence" value="ECO:0007669"/>
    <property type="project" value="TreeGrafter"/>
</dbReference>
<name>A0A6A6B4J8_9PEZI</name>
<dbReference type="OrthoDB" id="19923at2759"/>
<dbReference type="Proteomes" id="UP000799438">
    <property type="component" value="Unassembled WGS sequence"/>
</dbReference>
<dbReference type="Pfam" id="PF00620">
    <property type="entry name" value="RhoGAP"/>
    <property type="match status" value="1"/>
</dbReference>
<evidence type="ECO:0000313" key="4">
    <source>
        <dbReference type="EMBL" id="KAF2138185.1"/>
    </source>
</evidence>
<dbReference type="Gene3D" id="1.10.555.10">
    <property type="entry name" value="Rho GTPase activation protein"/>
    <property type="match status" value="1"/>
</dbReference>
<sequence length="398" mass="44464">MPSTAARNEGPFRDNTDNDNTSFYDYPPPSPQIENPFGDVAAIDDTASTHEVFGRRSTAAAEPRTVNGLPGKPEPAHEGGNATKNARPLSNHNRWSRASRQSQNSNGSDPSYTDSSRRRSKLAIQTLSKQFLTKLKPVRTNDSETGGQLSNDLAQSNGRVMGVPLGVSIQYAHVELDLEDGMGASLSDGRIPVVVGSCGEFLKKTEFYAFSLVDPKKNFLASNPLLEQLEQEFDSPDRGYGLQLKWEHQKNADHQASYILLRYLLTLPDTVIPSSSCPAFREAYLHHSGHSGSTKGQDFDTDGLFQAYYTLLDRLPQPNRNLLLYMLDLFAAAISRHGTTMLKKVVKIFRNTIIRSPRSLRSSNEKALNDAILIFLIRYQQKFVEKRRQSHRGRYSTQ</sequence>
<feature type="domain" description="Rho-GAP" evidence="3">
    <location>
        <begin position="176"/>
        <end position="384"/>
    </location>
</feature>
<gene>
    <name evidence="4" type="ORF">K452DRAFT_257120</name>
</gene>
<dbReference type="PROSITE" id="PS50238">
    <property type="entry name" value="RHOGAP"/>
    <property type="match status" value="1"/>
</dbReference>
<feature type="region of interest" description="Disordered" evidence="2">
    <location>
        <begin position="1"/>
        <end position="119"/>
    </location>
</feature>
<dbReference type="SUPFAM" id="SSF48350">
    <property type="entry name" value="GTPase activation domain, GAP"/>
    <property type="match status" value="1"/>
</dbReference>
<dbReference type="PANTHER" id="PTHR15228">
    <property type="entry name" value="SPERMATHECAL PHYSIOLOGY VARIANT"/>
    <property type="match status" value="1"/>
</dbReference>
<dbReference type="GO" id="GO:0060237">
    <property type="term" value="P:regulation of fungal-type cell wall organization"/>
    <property type="evidence" value="ECO:0007669"/>
    <property type="project" value="TreeGrafter"/>
</dbReference>
<accession>A0A6A6B4J8</accession>
<evidence type="ECO:0000256" key="2">
    <source>
        <dbReference type="SAM" id="MobiDB-lite"/>
    </source>
</evidence>